<dbReference type="OrthoDB" id="65838at2157"/>
<accession>C7P903</accession>
<evidence type="ECO:0000313" key="3">
    <source>
        <dbReference type="Proteomes" id="UP000001495"/>
    </source>
</evidence>
<feature type="transmembrane region" description="Helical" evidence="1">
    <location>
        <begin position="9"/>
        <end position="28"/>
    </location>
</feature>
<dbReference type="KEGG" id="mfe:Mefer_1226"/>
<evidence type="ECO:0000313" key="2">
    <source>
        <dbReference type="EMBL" id="ACV25035.1"/>
    </source>
</evidence>
<evidence type="ECO:0000256" key="1">
    <source>
        <dbReference type="SAM" id="Phobius"/>
    </source>
</evidence>
<dbReference type="Proteomes" id="UP000001495">
    <property type="component" value="Chromosome"/>
</dbReference>
<dbReference type="RefSeq" id="WP_015791771.1">
    <property type="nucleotide sequence ID" value="NC_013156.1"/>
</dbReference>
<sequence length="145" mass="16200">MFKTEKGQISLDFILAMMFLMLVSLFLYNVELKFSNSTTDALIVDRMHSIADTFENYAILAYTTNKTIFYILKPIGSIDYEITISNKKINVYGDTVVTFTPNENGVTIGGYVSPSNVDIGNNIVITTNINGRTVYVSKKIEVNVS</sequence>
<keyword evidence="3" id="KW-1185">Reference proteome</keyword>
<reference evidence="2" key="1">
    <citation type="submission" date="2009-08" db="EMBL/GenBank/DDBJ databases">
        <title>Complete sequence of chromosome of Methanocaldococcus fervens AG86.</title>
        <authorList>
            <consortium name="US DOE Joint Genome Institute"/>
            <person name="Lucas S."/>
            <person name="Copeland A."/>
            <person name="Lapidus A."/>
            <person name="Glavina del Rio T."/>
            <person name="Tice H."/>
            <person name="Bruce D."/>
            <person name="Goodwin L."/>
            <person name="Pitluck S."/>
            <person name="Chertkov O."/>
            <person name="Detter J.C."/>
            <person name="Han C."/>
            <person name="Tapia R."/>
            <person name="Larimer F."/>
            <person name="Land M."/>
            <person name="Hauser L."/>
            <person name="Kyrpides N."/>
            <person name="Ovchinnikova G."/>
            <person name="Lupa-Sieprawska M."/>
            <person name="Whitman W.B."/>
        </authorList>
    </citation>
    <scope>NUCLEOTIDE SEQUENCE [LARGE SCALE GENOMIC DNA]</scope>
    <source>
        <strain evidence="2">AG86</strain>
    </source>
</reference>
<dbReference type="AlphaFoldDB" id="C7P903"/>
<keyword evidence="1" id="KW-0472">Membrane</keyword>
<dbReference type="eggNOG" id="arCOG06584">
    <property type="taxonomic scope" value="Archaea"/>
</dbReference>
<dbReference type="GeneID" id="8365929"/>
<keyword evidence="1" id="KW-1133">Transmembrane helix</keyword>
<protein>
    <recommendedName>
        <fullName evidence="4">Flagellin</fullName>
    </recommendedName>
</protein>
<keyword evidence="1" id="KW-0812">Transmembrane</keyword>
<dbReference type="EMBL" id="CP001696">
    <property type="protein sequence ID" value="ACV25035.1"/>
    <property type="molecule type" value="Genomic_DNA"/>
</dbReference>
<name>C7P903_METFA</name>
<organism evidence="2 3">
    <name type="scientific">Methanocaldococcus fervens (strain DSM 4213 / JCM 15782 / AG86)</name>
    <name type="common">Methanococcus fervens</name>
    <dbReference type="NCBI Taxonomy" id="573064"/>
    <lineage>
        <taxon>Archaea</taxon>
        <taxon>Methanobacteriati</taxon>
        <taxon>Methanobacteriota</taxon>
        <taxon>Methanomada group</taxon>
        <taxon>Methanococci</taxon>
        <taxon>Methanococcales</taxon>
        <taxon>Methanocaldococcaceae</taxon>
        <taxon>Methanocaldococcus</taxon>
    </lineage>
</organism>
<dbReference type="HOGENOM" id="CLU_125809_0_0_2"/>
<evidence type="ECO:0008006" key="4">
    <source>
        <dbReference type="Google" id="ProtNLM"/>
    </source>
</evidence>
<dbReference type="STRING" id="573064.Mefer_1226"/>
<gene>
    <name evidence="2" type="ordered locus">Mefer_1226</name>
</gene>
<proteinExistence type="predicted"/>